<evidence type="ECO:0000313" key="2">
    <source>
        <dbReference type="Proteomes" id="UP000186917"/>
    </source>
</evidence>
<dbReference type="Proteomes" id="UP000186917">
    <property type="component" value="Unassembled WGS sequence"/>
</dbReference>
<accession>A0A1N7R4X1</accession>
<reference evidence="2" key="1">
    <citation type="submission" date="2017-01" db="EMBL/GenBank/DDBJ databases">
        <authorList>
            <person name="Varghese N."/>
            <person name="Submissions S."/>
        </authorList>
    </citation>
    <scope>NUCLEOTIDE SEQUENCE [LARGE SCALE GENOMIC DNA]</scope>
    <source>
        <strain evidence="2">DSM 21054</strain>
    </source>
</reference>
<dbReference type="AlphaFoldDB" id="A0A1N7R4X1"/>
<organism evidence="1 2">
    <name type="scientific">Filimonas lacunae</name>
    <dbReference type="NCBI Taxonomy" id="477680"/>
    <lineage>
        <taxon>Bacteria</taxon>
        <taxon>Pseudomonadati</taxon>
        <taxon>Bacteroidota</taxon>
        <taxon>Chitinophagia</taxon>
        <taxon>Chitinophagales</taxon>
        <taxon>Chitinophagaceae</taxon>
        <taxon>Filimonas</taxon>
    </lineage>
</organism>
<gene>
    <name evidence="1" type="ORF">SAMN05421788_109127</name>
</gene>
<proteinExistence type="predicted"/>
<sequence length="133" mass="15636">MDSILNSKLINIKWLPARWPLVLQKAMALPKKLRGFRKVMVEGKCFYWRFASVIDIRPAMQKQNRLSVDFGWYDTWLYINDDPAHRPPPFVPLVVSPGVVKQAILFALSNRWNTDKKNGLIQLTYKNQQFFIK</sequence>
<evidence type="ECO:0000313" key="1">
    <source>
        <dbReference type="EMBL" id="SIT30099.1"/>
    </source>
</evidence>
<protein>
    <submittedName>
        <fullName evidence="1">Uncharacterized protein</fullName>
    </submittedName>
</protein>
<keyword evidence="2" id="KW-1185">Reference proteome</keyword>
<name>A0A1N7R4X1_9BACT</name>
<dbReference type="EMBL" id="FTOR01000009">
    <property type="protein sequence ID" value="SIT30099.1"/>
    <property type="molecule type" value="Genomic_DNA"/>
</dbReference>